<comment type="caution">
    <text evidence="12">The sequence shown here is derived from an EMBL/GenBank/DDBJ whole genome shotgun (WGS) entry which is preliminary data.</text>
</comment>
<evidence type="ECO:0000256" key="7">
    <source>
        <dbReference type="ARBA" id="ARBA00023102"/>
    </source>
</evidence>
<dbReference type="PANTHER" id="PTHR43707:SF6">
    <property type="entry name" value="ATP PHOSPHORIBOSYLTRANSFERASE REGULATORY SUBUNIT"/>
    <property type="match status" value="1"/>
</dbReference>
<gene>
    <name evidence="9 12" type="primary">hisZ</name>
    <name evidence="12" type="ORF">FYJ75_12350</name>
</gene>
<dbReference type="RefSeq" id="WP_154430742.1">
    <property type="nucleotide sequence ID" value="NZ_VUNI01000026.1"/>
</dbReference>
<dbReference type="CDD" id="cd00773">
    <property type="entry name" value="HisRS-like_core"/>
    <property type="match status" value="1"/>
</dbReference>
<dbReference type="InterPro" id="IPR006195">
    <property type="entry name" value="aa-tRNA-synth_II"/>
</dbReference>
<dbReference type="PIRSF" id="PIRSF001549">
    <property type="entry name" value="His-tRNA_synth"/>
    <property type="match status" value="1"/>
</dbReference>
<reference evidence="12 13" key="1">
    <citation type="submission" date="2019-08" db="EMBL/GenBank/DDBJ databases">
        <title>In-depth cultivation of the pig gut microbiome towards novel bacterial diversity and tailored functional studies.</title>
        <authorList>
            <person name="Wylensek D."/>
            <person name="Hitch T.C.A."/>
            <person name="Clavel T."/>
        </authorList>
    </citation>
    <scope>NUCLEOTIDE SEQUENCE [LARGE SCALE GENOMIC DNA]</scope>
    <source>
        <strain evidence="12 13">MUC/MUC-530-WT-4D</strain>
    </source>
</reference>
<keyword evidence="7 9" id="KW-0368">Histidine biosynthesis</keyword>
<dbReference type="GO" id="GO:0000105">
    <property type="term" value="P:L-histidine biosynthetic process"/>
    <property type="evidence" value="ECO:0007669"/>
    <property type="project" value="UniProtKB-UniRule"/>
</dbReference>
<dbReference type="InterPro" id="IPR004517">
    <property type="entry name" value="HisZ"/>
</dbReference>
<keyword evidence="12" id="KW-0328">Glycosyltransferase</keyword>
<dbReference type="InterPro" id="IPR041715">
    <property type="entry name" value="HisRS-like_core"/>
</dbReference>
<keyword evidence="6 9" id="KW-0028">Amino-acid biosynthesis</keyword>
<proteinExistence type="inferred from homology"/>
<dbReference type="GO" id="GO:0004821">
    <property type="term" value="F:histidine-tRNA ligase activity"/>
    <property type="evidence" value="ECO:0007669"/>
    <property type="project" value="TreeGrafter"/>
</dbReference>
<evidence type="ECO:0000256" key="8">
    <source>
        <dbReference type="ARBA" id="ARBA00025246"/>
    </source>
</evidence>
<feature type="binding site" evidence="10">
    <location>
        <position position="125"/>
    </location>
    <ligand>
        <name>L-histidine</name>
        <dbReference type="ChEBI" id="CHEBI:57595"/>
    </ligand>
</feature>
<dbReference type="GO" id="GO:0140096">
    <property type="term" value="F:catalytic activity, acting on a protein"/>
    <property type="evidence" value="ECO:0007669"/>
    <property type="project" value="UniProtKB-ARBA"/>
</dbReference>
<dbReference type="SUPFAM" id="SSF55681">
    <property type="entry name" value="Class II aaRS and biotin synthetases"/>
    <property type="match status" value="1"/>
</dbReference>
<dbReference type="InterPro" id="IPR045864">
    <property type="entry name" value="aa-tRNA-synth_II/BPL/LPL"/>
</dbReference>
<keyword evidence="13" id="KW-1185">Reference proteome</keyword>
<keyword evidence="12" id="KW-0808">Transferase</keyword>
<feature type="binding site" evidence="10">
    <location>
        <position position="129"/>
    </location>
    <ligand>
        <name>L-histidine</name>
        <dbReference type="ChEBI" id="CHEBI:57595"/>
    </ligand>
</feature>
<dbReference type="PROSITE" id="PS50862">
    <property type="entry name" value="AA_TRNA_LIGASE_II"/>
    <property type="match status" value="1"/>
</dbReference>
<feature type="binding site" evidence="10">
    <location>
        <begin position="81"/>
        <end position="83"/>
    </location>
    <ligand>
        <name>L-histidine</name>
        <dbReference type="ChEBI" id="CHEBI:57595"/>
    </ligand>
</feature>
<dbReference type="Proteomes" id="UP000474024">
    <property type="component" value="Unassembled WGS sequence"/>
</dbReference>
<evidence type="ECO:0000313" key="13">
    <source>
        <dbReference type="Proteomes" id="UP000474024"/>
    </source>
</evidence>
<comment type="subcellular location">
    <subcellularLocation>
        <location evidence="1 9">Cytoplasm</location>
    </subcellularLocation>
</comment>
<evidence type="ECO:0000256" key="5">
    <source>
        <dbReference type="ARBA" id="ARBA00022490"/>
    </source>
</evidence>
<organism evidence="12 13">
    <name type="scientific">Roseburia porci</name>
    <dbReference type="NCBI Taxonomy" id="2605790"/>
    <lineage>
        <taxon>Bacteria</taxon>
        <taxon>Bacillati</taxon>
        <taxon>Bacillota</taxon>
        <taxon>Clostridia</taxon>
        <taxon>Lachnospirales</taxon>
        <taxon>Lachnospiraceae</taxon>
        <taxon>Roseburia</taxon>
    </lineage>
</organism>
<dbReference type="GO" id="GO:0006427">
    <property type="term" value="P:histidyl-tRNA aminoacylation"/>
    <property type="evidence" value="ECO:0007669"/>
    <property type="project" value="TreeGrafter"/>
</dbReference>
<dbReference type="GO" id="GO:0016757">
    <property type="term" value="F:glycosyltransferase activity"/>
    <property type="evidence" value="ECO:0007669"/>
    <property type="project" value="UniProtKB-KW"/>
</dbReference>
<evidence type="ECO:0000256" key="2">
    <source>
        <dbReference type="ARBA" id="ARBA00004667"/>
    </source>
</evidence>
<evidence type="ECO:0000256" key="10">
    <source>
        <dbReference type="PIRSR" id="PIRSR001549-1"/>
    </source>
</evidence>
<evidence type="ECO:0000256" key="6">
    <source>
        <dbReference type="ARBA" id="ARBA00022605"/>
    </source>
</evidence>
<dbReference type="InterPro" id="IPR004516">
    <property type="entry name" value="HisRS/HisZ"/>
</dbReference>
<evidence type="ECO:0000256" key="1">
    <source>
        <dbReference type="ARBA" id="ARBA00004496"/>
    </source>
</evidence>
<name>A0A6L5YVN7_9FIRM</name>
<evidence type="ECO:0000256" key="9">
    <source>
        <dbReference type="HAMAP-Rule" id="MF_00125"/>
    </source>
</evidence>
<dbReference type="AlphaFoldDB" id="A0A6L5YVN7"/>
<accession>A0A6L5YVN7</accession>
<dbReference type="PANTHER" id="PTHR43707">
    <property type="entry name" value="HISTIDYL-TRNA SYNTHETASE"/>
    <property type="match status" value="1"/>
</dbReference>
<evidence type="ECO:0000259" key="11">
    <source>
        <dbReference type="PROSITE" id="PS50862"/>
    </source>
</evidence>
<dbReference type="Gene3D" id="3.30.930.10">
    <property type="entry name" value="Bira Bifunctional Protein, Domain 2"/>
    <property type="match status" value="1"/>
</dbReference>
<protein>
    <recommendedName>
        <fullName evidence="4 9">ATP phosphoribosyltransferase regulatory subunit</fullName>
    </recommendedName>
</protein>
<comment type="miscellaneous">
    <text evidence="9">This function is generally fulfilled by the C-terminal part of HisG, which is missing in some bacteria such as this one.</text>
</comment>
<feature type="domain" description="Aminoacyl-transfer RNA synthetases class-II family profile" evidence="11">
    <location>
        <begin position="26"/>
        <end position="335"/>
    </location>
</feature>
<sequence>MKEQLLHTPDGVRDIYNGECKKKLILQDKLHQVLLKYGYQDIQTPTFEFFNIFSSQIGTTPSRDLYKFFDKEGNTLVLRPDFTPSIARSAAKYYMDEQMPVKLCYIGNTFTNSNSYQGRLKEITQSGAELIGDGSTAADAEILAMVVDSLKTAGLSEFQISIGHAQFFGGLVKAAGLQEEEEAELRSLISNKNFFGVEEFVDTMDLEENLRKLFYMLGNFDLKIEEIKEAKKYANAYPDILEAIVKLEELDEFLKVYGIDKYISYELGIISNYHYYTGIIFYAYTFGTGEPIVKGGRYDKLLEYFGKAAPSIGFAIVVDQLMSALSRQKIEIAVPNDSQLIVYEAEKFKEAVAKATQLRKDGQKVEMLMKDPSRTKEDYNSYACKNQIKNVIWFQ</sequence>
<comment type="function">
    <text evidence="8 9">Required for the first step of histidine biosynthesis. May allow the feedback regulation of ATP phosphoribosyltransferase activity by histidine.</text>
</comment>
<dbReference type="HAMAP" id="MF_00125">
    <property type="entry name" value="HisZ"/>
    <property type="match status" value="1"/>
</dbReference>
<feature type="binding site" evidence="10">
    <location>
        <begin position="275"/>
        <end position="276"/>
    </location>
    <ligand>
        <name>L-histidine</name>
        <dbReference type="ChEBI" id="CHEBI:57595"/>
    </ligand>
</feature>
<dbReference type="Pfam" id="PF13393">
    <property type="entry name" value="tRNA-synt_His"/>
    <property type="match status" value="1"/>
</dbReference>
<dbReference type="EMBL" id="VUNI01000026">
    <property type="protein sequence ID" value="MST75771.1"/>
    <property type="molecule type" value="Genomic_DNA"/>
</dbReference>
<comment type="pathway">
    <text evidence="2 9">Amino-acid biosynthesis; L-histidine biosynthesis; L-histidine from 5-phospho-alpha-D-ribose 1-diphosphate: step 1/9.</text>
</comment>
<evidence type="ECO:0000256" key="3">
    <source>
        <dbReference type="ARBA" id="ARBA00005539"/>
    </source>
</evidence>
<comment type="subunit">
    <text evidence="9">Heteromultimer composed of HisG and HisZ subunits.</text>
</comment>
<evidence type="ECO:0000256" key="4">
    <source>
        <dbReference type="ARBA" id="ARBA00020397"/>
    </source>
</evidence>
<dbReference type="NCBIfam" id="TIGR00443">
    <property type="entry name" value="hisZ_biosyn_reg"/>
    <property type="match status" value="1"/>
</dbReference>
<evidence type="ECO:0000313" key="12">
    <source>
        <dbReference type="EMBL" id="MST75771.1"/>
    </source>
</evidence>
<dbReference type="GO" id="GO:0005737">
    <property type="term" value="C:cytoplasm"/>
    <property type="evidence" value="ECO:0007669"/>
    <property type="project" value="UniProtKB-SubCell"/>
</dbReference>
<keyword evidence="5 9" id="KW-0963">Cytoplasm</keyword>
<dbReference type="UniPathway" id="UPA00031">
    <property type="reaction ID" value="UER00006"/>
</dbReference>
<comment type="similarity">
    <text evidence="3 9">Belongs to the class-II aminoacyl-tRNA synthetase family. HisZ subfamily.</text>
</comment>